<keyword evidence="1" id="KW-1133">Transmembrane helix</keyword>
<organism evidence="2 3">
    <name type="scientific">[Clostridium] leptum</name>
    <dbReference type="NCBI Taxonomy" id="1535"/>
    <lineage>
        <taxon>Bacteria</taxon>
        <taxon>Bacillati</taxon>
        <taxon>Bacillota</taxon>
        <taxon>Clostridia</taxon>
        <taxon>Eubacteriales</taxon>
        <taxon>Oscillospiraceae</taxon>
        <taxon>Oscillospiraceae incertae sedis</taxon>
    </lineage>
</organism>
<dbReference type="Proteomes" id="UP000284751">
    <property type="component" value="Unassembled WGS sequence"/>
</dbReference>
<evidence type="ECO:0000313" key="2">
    <source>
        <dbReference type="EMBL" id="RGQ35346.1"/>
    </source>
</evidence>
<protein>
    <submittedName>
        <fullName evidence="2">YcxB family protein</fullName>
    </submittedName>
</protein>
<gene>
    <name evidence="2" type="ORF">DWY99_12715</name>
</gene>
<sequence>MDQEQILFQDSESAGIQQDKTQKEKTYFADYTLKANELKKAIYLDNRKRGLFKRQLILLILIAVLFAYFGVYQFIVVPEQRLLAVITMAVVGFCAFFSLWFPHQNDKKYVSKVLAVWPRYTVSVSKKCLTICDPEHPEKEKRNFKLSYDERLQVYECSDLFIFVYEKRRLFCLPKKYFDMDEIIEIHELFRERCRSQFAVIDDRTGKEVGHR</sequence>
<comment type="caution">
    <text evidence="2">The sequence shown here is derived from an EMBL/GenBank/DDBJ whole genome shotgun (WGS) entry which is preliminary data.</text>
</comment>
<accession>A0A412AUM2</accession>
<dbReference type="EMBL" id="QRTC01000068">
    <property type="protein sequence ID" value="RGQ35346.1"/>
    <property type="molecule type" value="Genomic_DNA"/>
</dbReference>
<keyword evidence="1" id="KW-0812">Transmembrane</keyword>
<evidence type="ECO:0000256" key="1">
    <source>
        <dbReference type="SAM" id="Phobius"/>
    </source>
</evidence>
<evidence type="ECO:0000313" key="3">
    <source>
        <dbReference type="Proteomes" id="UP000284751"/>
    </source>
</evidence>
<name>A0A412AUM2_9FIRM</name>
<dbReference type="AlphaFoldDB" id="A0A412AUM2"/>
<feature type="transmembrane region" description="Helical" evidence="1">
    <location>
        <begin position="82"/>
        <end position="102"/>
    </location>
</feature>
<reference evidence="2 3" key="1">
    <citation type="submission" date="2018-08" db="EMBL/GenBank/DDBJ databases">
        <title>A genome reference for cultivated species of the human gut microbiota.</title>
        <authorList>
            <person name="Zou Y."/>
            <person name="Xue W."/>
            <person name="Luo G."/>
        </authorList>
    </citation>
    <scope>NUCLEOTIDE SEQUENCE [LARGE SCALE GENOMIC DNA]</scope>
    <source>
        <strain evidence="2 3">AF28-26</strain>
    </source>
</reference>
<feature type="transmembrane region" description="Helical" evidence="1">
    <location>
        <begin position="56"/>
        <end position="76"/>
    </location>
</feature>
<proteinExistence type="predicted"/>
<keyword evidence="1" id="KW-0472">Membrane</keyword>